<dbReference type="GO" id="GO:0003677">
    <property type="term" value="F:DNA binding"/>
    <property type="evidence" value="ECO:0007669"/>
    <property type="project" value="UniProtKB-KW"/>
</dbReference>
<feature type="compositionally biased region" description="Low complexity" evidence="3">
    <location>
        <begin position="800"/>
        <end position="816"/>
    </location>
</feature>
<feature type="transmembrane region" description="Helical" evidence="4">
    <location>
        <begin position="12"/>
        <end position="33"/>
    </location>
</feature>
<keyword evidence="1" id="KW-0805">Transcription regulation</keyword>
<feature type="region of interest" description="Disordered" evidence="3">
    <location>
        <begin position="165"/>
        <end position="184"/>
    </location>
</feature>
<dbReference type="SMART" id="SM00257">
    <property type="entry name" value="LysM"/>
    <property type="match status" value="1"/>
</dbReference>
<dbReference type="PANTHER" id="PTHR35807:SF1">
    <property type="entry name" value="TRANSCRIPTIONAL REGULATOR REDD"/>
    <property type="match status" value="1"/>
</dbReference>
<feature type="region of interest" description="Disordered" evidence="3">
    <location>
        <begin position="667"/>
        <end position="688"/>
    </location>
</feature>
<feature type="region of interest" description="Disordered" evidence="3">
    <location>
        <begin position="264"/>
        <end position="370"/>
    </location>
</feature>
<proteinExistence type="predicted"/>
<dbReference type="PROSITE" id="PS51782">
    <property type="entry name" value="LYSM"/>
    <property type="match status" value="1"/>
</dbReference>
<keyword evidence="7" id="KW-1185">Reference proteome</keyword>
<evidence type="ECO:0000313" key="6">
    <source>
        <dbReference type="EMBL" id="RZU51289.1"/>
    </source>
</evidence>
<evidence type="ECO:0000256" key="1">
    <source>
        <dbReference type="ARBA" id="ARBA00023015"/>
    </source>
</evidence>
<reference evidence="6 7" key="1">
    <citation type="submission" date="2019-02" db="EMBL/GenBank/DDBJ databases">
        <title>Sequencing the genomes of 1000 actinobacteria strains.</title>
        <authorList>
            <person name="Klenk H.-P."/>
        </authorList>
    </citation>
    <scope>NUCLEOTIDE SEQUENCE [LARGE SCALE GENOMIC DNA]</scope>
    <source>
        <strain evidence="6 7">DSM 45162</strain>
    </source>
</reference>
<dbReference type="CDD" id="cd00118">
    <property type="entry name" value="LysM"/>
    <property type="match status" value="1"/>
</dbReference>
<dbReference type="Gene3D" id="1.25.40.10">
    <property type="entry name" value="Tetratricopeptide repeat domain"/>
    <property type="match status" value="1"/>
</dbReference>
<keyword evidence="4" id="KW-0472">Membrane</keyword>
<evidence type="ECO:0000256" key="2">
    <source>
        <dbReference type="ARBA" id="ARBA00023163"/>
    </source>
</evidence>
<feature type="region of interest" description="Disordered" evidence="3">
    <location>
        <begin position="429"/>
        <end position="491"/>
    </location>
</feature>
<dbReference type="InterPro" id="IPR011990">
    <property type="entry name" value="TPR-like_helical_dom_sf"/>
</dbReference>
<dbReference type="InterPro" id="IPR051677">
    <property type="entry name" value="AfsR-DnrI-RedD_regulator"/>
</dbReference>
<keyword evidence="6" id="KW-0238">DNA-binding</keyword>
<dbReference type="Proteomes" id="UP000292564">
    <property type="component" value="Unassembled WGS sequence"/>
</dbReference>
<dbReference type="SMART" id="SM01043">
    <property type="entry name" value="BTAD"/>
    <property type="match status" value="1"/>
</dbReference>
<dbReference type="PANTHER" id="PTHR35807">
    <property type="entry name" value="TRANSCRIPTIONAL REGULATOR REDD-RELATED"/>
    <property type="match status" value="1"/>
</dbReference>
<dbReference type="InterPro" id="IPR016032">
    <property type="entry name" value="Sig_transdc_resp-reg_C-effctor"/>
</dbReference>
<comment type="caution">
    <text evidence="6">The sequence shown here is derived from an EMBL/GenBank/DDBJ whole genome shotgun (WGS) entry which is preliminary data.</text>
</comment>
<dbReference type="InterPro" id="IPR036779">
    <property type="entry name" value="LysM_dom_sf"/>
</dbReference>
<protein>
    <submittedName>
        <fullName evidence="6">DNA-binding SARP family transcriptional activator</fullName>
    </submittedName>
</protein>
<evidence type="ECO:0000256" key="4">
    <source>
        <dbReference type="SAM" id="Phobius"/>
    </source>
</evidence>
<keyword evidence="4" id="KW-1133">Transmembrane helix</keyword>
<organism evidence="6 7">
    <name type="scientific">Krasilnikovia cinnamomea</name>
    <dbReference type="NCBI Taxonomy" id="349313"/>
    <lineage>
        <taxon>Bacteria</taxon>
        <taxon>Bacillati</taxon>
        <taxon>Actinomycetota</taxon>
        <taxon>Actinomycetes</taxon>
        <taxon>Micromonosporales</taxon>
        <taxon>Micromonosporaceae</taxon>
        <taxon>Krasilnikovia</taxon>
    </lineage>
</organism>
<evidence type="ECO:0000259" key="5">
    <source>
        <dbReference type="PROSITE" id="PS51782"/>
    </source>
</evidence>
<dbReference type="GO" id="GO:0006355">
    <property type="term" value="P:regulation of DNA-templated transcription"/>
    <property type="evidence" value="ECO:0007669"/>
    <property type="project" value="InterPro"/>
</dbReference>
<dbReference type="RefSeq" id="WP_130510076.1">
    <property type="nucleotide sequence ID" value="NZ_SHKY01000001.1"/>
</dbReference>
<keyword evidence="4" id="KW-0812">Transmembrane</keyword>
<dbReference type="EMBL" id="SHKY01000001">
    <property type="protein sequence ID" value="RZU51289.1"/>
    <property type="molecule type" value="Genomic_DNA"/>
</dbReference>
<feature type="compositionally biased region" description="Low complexity" evidence="3">
    <location>
        <begin position="291"/>
        <end position="359"/>
    </location>
</feature>
<evidence type="ECO:0000256" key="3">
    <source>
        <dbReference type="SAM" id="MobiDB-lite"/>
    </source>
</evidence>
<dbReference type="OrthoDB" id="8444614at2"/>
<feature type="transmembrane region" description="Helical" evidence="4">
    <location>
        <begin position="69"/>
        <end position="92"/>
    </location>
</feature>
<dbReference type="SUPFAM" id="SSF48452">
    <property type="entry name" value="TPR-like"/>
    <property type="match status" value="1"/>
</dbReference>
<keyword evidence="2" id="KW-0804">Transcription</keyword>
<dbReference type="Pfam" id="PF03704">
    <property type="entry name" value="BTAD"/>
    <property type="match status" value="1"/>
</dbReference>
<dbReference type="SUPFAM" id="SSF54106">
    <property type="entry name" value="LysM domain"/>
    <property type="match status" value="1"/>
</dbReference>
<dbReference type="Gene3D" id="1.10.10.10">
    <property type="entry name" value="Winged helix-like DNA-binding domain superfamily/Winged helix DNA-binding domain"/>
    <property type="match status" value="1"/>
</dbReference>
<gene>
    <name evidence="6" type="ORF">EV385_3099</name>
</gene>
<dbReference type="AlphaFoldDB" id="A0A4Q7ZM09"/>
<name>A0A4Q7ZM09_9ACTN</name>
<evidence type="ECO:0000313" key="7">
    <source>
        <dbReference type="Proteomes" id="UP000292564"/>
    </source>
</evidence>
<dbReference type="InterPro" id="IPR005158">
    <property type="entry name" value="BTAD"/>
</dbReference>
<feature type="domain" description="LysM" evidence="5">
    <location>
        <begin position="204"/>
        <end position="261"/>
    </location>
</feature>
<accession>A0A4Q7ZM09</accession>
<dbReference type="Pfam" id="PF01476">
    <property type="entry name" value="LysM"/>
    <property type="match status" value="1"/>
</dbReference>
<feature type="region of interest" description="Disordered" evidence="3">
    <location>
        <begin position="710"/>
        <end position="816"/>
    </location>
</feature>
<feature type="compositionally biased region" description="Basic and acidic residues" evidence="3">
    <location>
        <begin position="172"/>
        <end position="184"/>
    </location>
</feature>
<dbReference type="Gene3D" id="3.10.350.10">
    <property type="entry name" value="LysM domain"/>
    <property type="match status" value="1"/>
</dbReference>
<dbReference type="InterPro" id="IPR036388">
    <property type="entry name" value="WH-like_DNA-bd_sf"/>
</dbReference>
<dbReference type="InterPro" id="IPR018392">
    <property type="entry name" value="LysM"/>
</dbReference>
<feature type="transmembrane region" description="Helical" evidence="4">
    <location>
        <begin position="104"/>
        <end position="124"/>
    </location>
</feature>
<dbReference type="SUPFAM" id="SSF46894">
    <property type="entry name" value="C-terminal effector domain of the bipartite response regulators"/>
    <property type="match status" value="1"/>
</dbReference>
<feature type="compositionally biased region" description="Low complexity" evidence="3">
    <location>
        <begin position="737"/>
        <end position="756"/>
    </location>
</feature>
<sequence length="1083" mass="112453">MLASLTSTLRRLTGATVLALLFAAPPWALLHYLDRPWPAHPPSWADISTLLTSPMTDRTLGALLTAMLWLAWASFAWSTLAELAAALTGIRLPQPRALAPARGLAALLVALITGGMLATAAQAAPGLSPPAQAAPATATEHQAVEHRAQVPTVVQPVRAVPAGVGPAAEQWPADRQHTEAREPHATRAGIPRGRLTLVAAGRAYTYTVQRGDTLSEIARQWLGDANRWPEIYALNRGTHFADVGGTLRNPNLIYPGWTLRLPDDATAPHGADVRSGPPKQAHPKPDPPHPTATSPSPTTPATPTAATASAATGSVPTTPPAATDLAPGDGTAPATPPNATANPRASTPTTATEPSANPTDAPAADRGSPRGVSLLSGSWIDLGLGLAIAAAAALVWAHRRRRYTPRPLGTPSHADDLDLAPQPPVVTQIRRGLRKPAPRPTDADALFPDRDDDDPADGPGRGATSADSAPRIGELDTSEVDTGDVPDVAGAQYGAPAPVPVVPALAHPLAAVWPPAGAGLVGPGAAAAARGFFVAGLAGGGLDHPDARTWVVMASATAATLLGAAAVTLPNTPRLTVTAGLDEALDLLETQTLHRTRLVYQHEVDDVAALRTADPYEEPLPPILLIADTTGRHERTRVAALLAQGQRLDIHGVILGDWPDGDTIDVATDGTTRPADGDATRHGTHPADVGRLTVIDPTEAADLITTLAESHTGRPQPPAPTDPHPATSASDPARDNAASAATEATREATPASAPSSNHYPAEPTEVGTLEQTQGAGAADDETEPALPAPSEPVASVGREAATPATDHPPADPAADIAGGAETTVVLPGRADVTVLGGAAIVDADPQRAPRPKSLELLVYLAANGGSATVDAILEDLLPDAPTSKAGHRLHTYVSDLRGVLRHNGGPGEYVTHPRLRYLLNPATVRVDLWQMRAAITEAATADPVERIAALRRAVTAYRGALAEGYDYLWIEPYREAVRRQALDATTALVDALTDQPEEQLAILTPAIGLHPYAENLYQAAMRAHARLGHLDDIRALRRAVTTAAAELDVEPGDDTLALADTLVADLQTRHRRVPLQPGPGGAT</sequence>